<organism evidence="2 3">
    <name type="scientific">Pantoea brenneri</name>
    <dbReference type="NCBI Taxonomy" id="472694"/>
    <lineage>
        <taxon>Bacteria</taxon>
        <taxon>Pseudomonadati</taxon>
        <taxon>Pseudomonadota</taxon>
        <taxon>Gammaproteobacteria</taxon>
        <taxon>Enterobacterales</taxon>
        <taxon>Erwiniaceae</taxon>
        <taxon>Pantoea</taxon>
    </lineage>
</organism>
<name>A0AAX3JCF1_9GAMM</name>
<dbReference type="AlphaFoldDB" id="A0AAX3JCF1"/>
<dbReference type="Proteomes" id="UP000433737">
    <property type="component" value="Unassembled WGS sequence"/>
</dbReference>
<feature type="region of interest" description="Disordered" evidence="1">
    <location>
        <begin position="161"/>
        <end position="204"/>
    </location>
</feature>
<accession>A0AAX3JCF1</accession>
<sequence length="296" mass="32478">MSIVAKSADPGNTFPAFRSNNEHISVRITGFDLTHIIELSPLPKSVTRVLKFACNLAGSTSDFIIIKSLRNLAEEAGCSISTVQRAYRAAVKLGILNYEEQRDEKNHSVSKPSKYTFTSKALSFVRASLEALKEANLKPSGRQTIVRRVIAKAFFKKDFIHSTPSQNEQAPPGQSDQQELRDPSSKREIQNGEPLNSVVEKSSEPQPAAVKKFGLYQNTQKQLAAASSAAQNERSAEEFQRKGGVLHEAYQALKSTFRAKPAGGRKPKGRRYSEPLSGSFSAGVDYSVIPEGFRGC</sequence>
<reference evidence="2 3" key="1">
    <citation type="submission" date="2019-10" db="EMBL/GenBank/DDBJ databases">
        <authorList>
            <person name="Karimi E."/>
        </authorList>
    </citation>
    <scope>NUCLEOTIDE SEQUENCE [LARGE SCALE GENOMIC DNA]</scope>
    <source>
        <strain evidence="2">Pantoea sp. 111</strain>
    </source>
</reference>
<gene>
    <name evidence="2" type="ORF">PANT111_560089</name>
</gene>
<dbReference type="EMBL" id="CABWMH010000052">
    <property type="protein sequence ID" value="VXC60454.1"/>
    <property type="molecule type" value="Genomic_DNA"/>
</dbReference>
<protein>
    <submittedName>
        <fullName evidence="2">Uncharacterized protein</fullName>
    </submittedName>
</protein>
<comment type="caution">
    <text evidence="2">The sequence shown here is derived from an EMBL/GenBank/DDBJ whole genome shotgun (WGS) entry which is preliminary data.</text>
</comment>
<evidence type="ECO:0000256" key="1">
    <source>
        <dbReference type="SAM" id="MobiDB-lite"/>
    </source>
</evidence>
<feature type="compositionally biased region" description="Basic and acidic residues" evidence="1">
    <location>
        <begin position="178"/>
        <end position="190"/>
    </location>
</feature>
<feature type="compositionally biased region" description="Polar residues" evidence="1">
    <location>
        <begin position="162"/>
        <end position="177"/>
    </location>
</feature>
<proteinExistence type="predicted"/>
<evidence type="ECO:0000313" key="2">
    <source>
        <dbReference type="EMBL" id="VXC60454.1"/>
    </source>
</evidence>
<feature type="region of interest" description="Disordered" evidence="1">
    <location>
        <begin position="256"/>
        <end position="276"/>
    </location>
</feature>
<dbReference type="RefSeq" id="WP_159224263.1">
    <property type="nucleotide sequence ID" value="NZ_LR733503.1"/>
</dbReference>
<evidence type="ECO:0000313" key="3">
    <source>
        <dbReference type="Proteomes" id="UP000433737"/>
    </source>
</evidence>